<reference evidence="2" key="1">
    <citation type="journal article" date="2021" name="PeerJ">
        <title>Extensive microbial diversity within the chicken gut microbiome revealed by metagenomics and culture.</title>
        <authorList>
            <person name="Gilroy R."/>
            <person name="Ravi A."/>
            <person name="Getino M."/>
            <person name="Pursley I."/>
            <person name="Horton D.L."/>
            <person name="Alikhan N.F."/>
            <person name="Baker D."/>
            <person name="Gharbi K."/>
            <person name="Hall N."/>
            <person name="Watson M."/>
            <person name="Adriaenssens E.M."/>
            <person name="Foster-Nyarko E."/>
            <person name="Jarju S."/>
            <person name="Secka A."/>
            <person name="Antonio M."/>
            <person name="Oren A."/>
            <person name="Chaudhuri R.R."/>
            <person name="La Ragione R."/>
            <person name="Hildebrand F."/>
            <person name="Pallen M.J."/>
        </authorList>
    </citation>
    <scope>NUCLEOTIDE SEQUENCE</scope>
    <source>
        <strain evidence="2">CHK188-5543</strain>
    </source>
</reference>
<accession>A0A9D1WQR3</accession>
<protein>
    <submittedName>
        <fullName evidence="2">Spore coat protein CotJB</fullName>
    </submittedName>
</protein>
<evidence type="ECO:0000313" key="3">
    <source>
        <dbReference type="Proteomes" id="UP000886800"/>
    </source>
</evidence>
<keyword evidence="2" id="KW-0946">Virion</keyword>
<organism evidence="2 3">
    <name type="scientific">Candidatus Anaerotruncus excrementipullorum</name>
    <dbReference type="NCBI Taxonomy" id="2838465"/>
    <lineage>
        <taxon>Bacteria</taxon>
        <taxon>Bacillati</taxon>
        <taxon>Bacillota</taxon>
        <taxon>Clostridia</taxon>
        <taxon>Eubacteriales</taxon>
        <taxon>Oscillospiraceae</taxon>
        <taxon>Anaerotruncus</taxon>
    </lineage>
</organism>
<evidence type="ECO:0000313" key="2">
    <source>
        <dbReference type="EMBL" id="HIX65182.1"/>
    </source>
</evidence>
<name>A0A9D1WQR3_9FIRM</name>
<keyword evidence="2" id="KW-0167">Capsid protein</keyword>
<sequence length="83" mass="9829">MNERERLLREVQIHCFACRDVMLYLDSHPTCQNALAYFSNHRQLLEDAVTRYQQQYGPLTAADGAQTDSWTWINDPWPWELEA</sequence>
<dbReference type="Proteomes" id="UP000886800">
    <property type="component" value="Unassembled WGS sequence"/>
</dbReference>
<dbReference type="EMBL" id="DXES01000060">
    <property type="protein sequence ID" value="HIX65182.1"/>
    <property type="molecule type" value="Genomic_DNA"/>
</dbReference>
<dbReference type="InterPro" id="IPR024207">
    <property type="entry name" value="CotJB_dom"/>
</dbReference>
<evidence type="ECO:0000259" key="1">
    <source>
        <dbReference type="Pfam" id="PF12652"/>
    </source>
</evidence>
<dbReference type="AlphaFoldDB" id="A0A9D1WQR3"/>
<reference evidence="2" key="2">
    <citation type="submission" date="2021-04" db="EMBL/GenBank/DDBJ databases">
        <authorList>
            <person name="Gilroy R."/>
        </authorList>
    </citation>
    <scope>NUCLEOTIDE SEQUENCE</scope>
    <source>
        <strain evidence="2">CHK188-5543</strain>
    </source>
</reference>
<gene>
    <name evidence="2" type="ORF">H9736_02930</name>
</gene>
<feature type="domain" description="Protein CotJB" evidence="1">
    <location>
        <begin position="6"/>
        <end position="80"/>
    </location>
</feature>
<comment type="caution">
    <text evidence="2">The sequence shown here is derived from an EMBL/GenBank/DDBJ whole genome shotgun (WGS) entry which is preliminary data.</text>
</comment>
<proteinExistence type="predicted"/>
<dbReference type="Pfam" id="PF12652">
    <property type="entry name" value="CotJB"/>
    <property type="match status" value="1"/>
</dbReference>